<evidence type="ECO:0000259" key="1">
    <source>
        <dbReference type="Pfam" id="PF05050"/>
    </source>
</evidence>
<accession>A0A329YG65</accession>
<dbReference type="AlphaFoldDB" id="A0A329YG65"/>
<dbReference type="Proteomes" id="UP000251205">
    <property type="component" value="Unassembled WGS sequence"/>
</dbReference>
<name>A0A329YG65_RHITR</name>
<dbReference type="RefSeq" id="WP_112341677.1">
    <property type="nucleotide sequence ID" value="NZ_QMKK01000025.1"/>
</dbReference>
<keyword evidence="2" id="KW-0489">Methyltransferase</keyword>
<keyword evidence="2" id="KW-0808">Transferase</keyword>
<evidence type="ECO:0000313" key="2">
    <source>
        <dbReference type="EMBL" id="RAX41988.1"/>
    </source>
</evidence>
<dbReference type="GO" id="GO:0008168">
    <property type="term" value="F:methyltransferase activity"/>
    <property type="evidence" value="ECO:0007669"/>
    <property type="project" value="UniProtKB-KW"/>
</dbReference>
<comment type="caution">
    <text evidence="2">The sequence shown here is derived from an EMBL/GenBank/DDBJ whole genome shotgun (WGS) entry which is preliminary data.</text>
</comment>
<dbReference type="Pfam" id="PF05050">
    <property type="entry name" value="Methyltransf_21"/>
    <property type="match status" value="1"/>
</dbReference>
<proteinExistence type="predicted"/>
<evidence type="ECO:0000313" key="3">
    <source>
        <dbReference type="Proteomes" id="UP000251205"/>
    </source>
</evidence>
<feature type="domain" description="Methyltransferase FkbM" evidence="1">
    <location>
        <begin position="28"/>
        <end position="189"/>
    </location>
</feature>
<dbReference type="SUPFAM" id="SSF53335">
    <property type="entry name" value="S-adenosyl-L-methionine-dependent methyltransferases"/>
    <property type="match status" value="1"/>
</dbReference>
<dbReference type="InterPro" id="IPR029063">
    <property type="entry name" value="SAM-dependent_MTases_sf"/>
</dbReference>
<reference evidence="2 3" key="1">
    <citation type="submission" date="2018-06" db="EMBL/GenBank/DDBJ databases">
        <title>Whole Genome Sequence of an efficient microsymbiont, Rhizobium tropici.</title>
        <authorList>
            <person name="Srinivasan R."/>
            <person name="Singh H.V."/>
            <person name="Srivastava R."/>
            <person name="Kumari B."/>
            <person name="Radhakrishna A."/>
        </authorList>
    </citation>
    <scope>NUCLEOTIDE SEQUENCE [LARGE SCALE GENOMIC DNA]</scope>
    <source>
        <strain evidence="2 3">IGFRI Rhizo-19</strain>
    </source>
</reference>
<organism evidence="2 3">
    <name type="scientific">Rhizobium tropici</name>
    <dbReference type="NCBI Taxonomy" id="398"/>
    <lineage>
        <taxon>Bacteria</taxon>
        <taxon>Pseudomonadati</taxon>
        <taxon>Pseudomonadota</taxon>
        <taxon>Alphaproteobacteria</taxon>
        <taxon>Hyphomicrobiales</taxon>
        <taxon>Rhizobiaceae</taxon>
        <taxon>Rhizobium/Agrobacterium group</taxon>
        <taxon>Rhizobium</taxon>
    </lineage>
</organism>
<dbReference type="NCBIfam" id="TIGR01444">
    <property type="entry name" value="fkbM_fam"/>
    <property type="match status" value="1"/>
</dbReference>
<protein>
    <submittedName>
        <fullName evidence="2">FkbM family methyltransferase</fullName>
    </submittedName>
</protein>
<dbReference type="Gene3D" id="3.40.50.150">
    <property type="entry name" value="Vaccinia Virus protein VP39"/>
    <property type="match status" value="1"/>
</dbReference>
<sequence>MFISYAQNFEDVILWRALGHIPHGFYVDIGAQDPIVDSVSRGFYEQGWRGIHIEPAPAYAEKLRQDRPDEVVVQAAIGASDGNLRFFEFPQTGLSTGDEAIAEKHRQQGFAVHEIEVSMRPLGPLLDSFSGRDVHWLKIDVEGMESAVIESWPPSQIRPWIVVVEGTKPLSSEPVSATYEAILSDMGYDFVYFDGLNRFYLSQDHKELMKHFLTGPNVFDEYAIAGRASSTIANLLNSQISELMESGRRLQQVVDEQRDIIDENNQAIAGMRQVIDESDRAIAILNEKLTGSERRGDALAGQMEAIHNSLSWRITAPLRVLKKLLWRG</sequence>
<gene>
    <name evidence="2" type="ORF">DQ393_10430</name>
</gene>
<dbReference type="EMBL" id="QMKK01000025">
    <property type="protein sequence ID" value="RAX41988.1"/>
    <property type="molecule type" value="Genomic_DNA"/>
</dbReference>
<dbReference type="OrthoDB" id="9801609at2"/>
<dbReference type="GO" id="GO:0032259">
    <property type="term" value="P:methylation"/>
    <property type="evidence" value="ECO:0007669"/>
    <property type="project" value="UniProtKB-KW"/>
</dbReference>
<dbReference type="InterPro" id="IPR006342">
    <property type="entry name" value="FkbM_mtfrase"/>
</dbReference>